<proteinExistence type="predicted"/>
<feature type="compositionally biased region" description="Low complexity" evidence="2">
    <location>
        <begin position="522"/>
        <end position="532"/>
    </location>
</feature>
<protein>
    <submittedName>
        <fullName evidence="4">Uncharacterized protein LOC109465876</fullName>
    </submittedName>
</protein>
<dbReference type="KEGG" id="bbel:109465876"/>
<reference evidence="4" key="1">
    <citation type="submission" date="2025-08" db="UniProtKB">
        <authorList>
            <consortium name="RefSeq"/>
        </authorList>
    </citation>
    <scope>IDENTIFICATION</scope>
    <source>
        <tissue evidence="4">Gonad</tissue>
    </source>
</reference>
<name>A0A6P4XQK1_BRABE</name>
<dbReference type="Proteomes" id="UP000515135">
    <property type="component" value="Unplaced"/>
</dbReference>
<keyword evidence="1" id="KW-0175">Coiled coil</keyword>
<evidence type="ECO:0000313" key="3">
    <source>
        <dbReference type="Proteomes" id="UP000515135"/>
    </source>
</evidence>
<feature type="region of interest" description="Disordered" evidence="2">
    <location>
        <begin position="454"/>
        <end position="578"/>
    </location>
</feature>
<dbReference type="GeneID" id="109465876"/>
<dbReference type="OrthoDB" id="10256523at2759"/>
<accession>A0A6P4XQK1</accession>
<feature type="compositionally biased region" description="Polar residues" evidence="2">
    <location>
        <begin position="485"/>
        <end position="521"/>
    </location>
</feature>
<evidence type="ECO:0000256" key="2">
    <source>
        <dbReference type="SAM" id="MobiDB-lite"/>
    </source>
</evidence>
<gene>
    <name evidence="4" type="primary">LOC109465876</name>
</gene>
<organism evidence="3 4">
    <name type="scientific">Branchiostoma belcheri</name>
    <name type="common">Amphioxus</name>
    <dbReference type="NCBI Taxonomy" id="7741"/>
    <lineage>
        <taxon>Eukaryota</taxon>
        <taxon>Metazoa</taxon>
        <taxon>Chordata</taxon>
        <taxon>Cephalochordata</taxon>
        <taxon>Leptocardii</taxon>
        <taxon>Amphioxiformes</taxon>
        <taxon>Branchiostomatidae</taxon>
        <taxon>Branchiostoma</taxon>
    </lineage>
</organism>
<feature type="compositionally biased region" description="Basic and acidic residues" evidence="2">
    <location>
        <begin position="472"/>
        <end position="481"/>
    </location>
</feature>
<feature type="compositionally biased region" description="Basic and acidic residues" evidence="2">
    <location>
        <begin position="541"/>
        <end position="564"/>
    </location>
</feature>
<keyword evidence="3" id="KW-1185">Reference proteome</keyword>
<dbReference type="RefSeq" id="XP_019618925.1">
    <property type="nucleotide sequence ID" value="XM_019763366.1"/>
</dbReference>
<feature type="compositionally biased region" description="Polar residues" evidence="2">
    <location>
        <begin position="456"/>
        <end position="471"/>
    </location>
</feature>
<sequence>MPPDPPTNLAAAALEELQEENVRLRQDLQELRSLYDQLVQEGGAEHWEERRVHMLKSHVIQLERQIVQLTGAVSSHKDAMVEADSALDTVVTALREWVACESPGPTVSIQRAQLTHLIHTVMGAKTRLKKQGKTGFACDSVGQSSLLKSAAVKGSIEGVSLLDICSGDIRHLNLKHVASLESQLSQLFKKLLRLQQCMDSIRSHQPVPLFYQTDSMLYDRLTAQAADLDKLLHQCCQDLMHLSLLVPAAPWSAVRRLPSMHFSVDDVMASLPSMPRSKQYEVKKTVESLMVAVGYSKHMTAMQIAALEEELTHFRQVQNLQIKYTTTLVQALTQAYNSFQQDVLQGISSPLQGILESYRELRDTASESALRDFLKTFKEHADQLESIAESLREQNGEDDNTGSIALSGFQAQLVTALQQVQQECAVQHSRTAADLESSLQQHRQKVTEATDFLKQARTNQEPPSTAQNSNKGDGKDSEPVKTKMSKSNSESRLSVSRPTGRVNSRTADTTTGRQNSAQMRKSSITTLTSSSSMDNVASDKTAAERSRGKERLSPLKVPAKDNGRRVQSRGSLGKQNMS</sequence>
<evidence type="ECO:0000313" key="4">
    <source>
        <dbReference type="RefSeq" id="XP_019618925.1"/>
    </source>
</evidence>
<dbReference type="AlphaFoldDB" id="A0A6P4XQK1"/>
<evidence type="ECO:0000256" key="1">
    <source>
        <dbReference type="SAM" id="Coils"/>
    </source>
</evidence>
<feature type="compositionally biased region" description="Polar residues" evidence="2">
    <location>
        <begin position="568"/>
        <end position="578"/>
    </location>
</feature>
<feature type="coiled-coil region" evidence="1">
    <location>
        <begin position="7"/>
        <end position="41"/>
    </location>
</feature>